<dbReference type="Pfam" id="PF13541">
    <property type="entry name" value="ChlI"/>
    <property type="match status" value="1"/>
</dbReference>
<dbReference type="HAMAP" id="MF_01498">
    <property type="entry name" value="RadA_bact"/>
    <property type="match status" value="1"/>
</dbReference>
<dbReference type="SUPFAM" id="SSF54211">
    <property type="entry name" value="Ribosomal protein S5 domain 2-like"/>
    <property type="match status" value="1"/>
</dbReference>
<sequence>MAKTQKTFVCTECGNVSLKWEGRCSACGEWNSLQEEVTVKGSAKQEAKKATQGAWTQKRGRKQEHARPTHITKVQGDGTVRTPTDDEELNRVLGGGIVSGSIVLIGGEPGVGKSTLMLQLALSFSGKVLYVSGEESEQQIKMRAERLGLRDNDCFLMAETNLTNLLMQAATLGPDVLVVDSIQTLSSQYVESPPGSVSQVRECASELQRFAKETNIPVFVIGHINKDGAIAGPKLLEHIVDVVLQFEGDRNYTHRILRTIKNRFGSTAELGIYEMQGRGLREVSNPSELLLTQKEEDLSGSAITATVEGIRPMLIEIQALVSTSVFSSPQRSATGFDLRRLSMLLAVLEKRCGFQFGNNDVFLNVAGGLKVSDPAIDMAVVAALLSSLEDVAMPSNVCFAGEIGLSGEIRSVQRIEQRIQEANRLGFEKIYVSKFNMKGIDPANYDIEIVPLSKVEQLFEDLFQ</sequence>
<dbReference type="GO" id="GO:0016787">
    <property type="term" value="F:hydrolase activity"/>
    <property type="evidence" value="ECO:0007669"/>
    <property type="project" value="UniProtKB-KW"/>
</dbReference>
<evidence type="ECO:0000259" key="15">
    <source>
        <dbReference type="PROSITE" id="PS50162"/>
    </source>
</evidence>
<evidence type="ECO:0000256" key="5">
    <source>
        <dbReference type="ARBA" id="ARBA00022801"/>
    </source>
</evidence>
<keyword evidence="6 13" id="KW-0862">Zinc</keyword>
<dbReference type="KEGG" id="sgn:SGRA_3546"/>
<evidence type="ECO:0000256" key="2">
    <source>
        <dbReference type="ARBA" id="ARBA00022741"/>
    </source>
</evidence>
<keyword evidence="9 11" id="KW-0238">DNA-binding</keyword>
<dbReference type="Proteomes" id="UP000007519">
    <property type="component" value="Chromosome"/>
</dbReference>
<evidence type="ECO:0000256" key="11">
    <source>
        <dbReference type="HAMAP-Rule" id="MF_01498"/>
    </source>
</evidence>
<dbReference type="PRINTS" id="PR01874">
    <property type="entry name" value="DNAREPAIRADA"/>
</dbReference>
<dbReference type="SMART" id="SM00382">
    <property type="entry name" value="AAA"/>
    <property type="match status" value="1"/>
</dbReference>
<organism evidence="16 17">
    <name type="scientific">Saprospira grandis (strain Lewin)</name>
    <dbReference type="NCBI Taxonomy" id="984262"/>
    <lineage>
        <taxon>Bacteria</taxon>
        <taxon>Pseudomonadati</taxon>
        <taxon>Bacteroidota</taxon>
        <taxon>Saprospiria</taxon>
        <taxon>Saprospirales</taxon>
        <taxon>Saprospiraceae</taxon>
        <taxon>Saprospira</taxon>
    </lineage>
</organism>
<dbReference type="NCBIfam" id="TIGR00416">
    <property type="entry name" value="sms"/>
    <property type="match status" value="1"/>
</dbReference>
<dbReference type="GO" id="GO:0005524">
    <property type="term" value="F:ATP binding"/>
    <property type="evidence" value="ECO:0007669"/>
    <property type="project" value="UniProtKB-UniRule"/>
</dbReference>
<comment type="function">
    <text evidence="13">DNA-dependent ATPase involved in processing of recombination intermediates, plays a role in repairing DNA breaks. Stimulates the branch migration of RecA-mediated strand transfer reactions, allowing the 3' invading strand to extend heteroduplex DNA faster. Binds ssDNA in the presence of ADP but not other nucleotides, has ATPase activity that is stimulated by ssDNA and various branched DNA structures, but inhibited by SSB. Does not have RecA's homology-searching function.</text>
</comment>
<dbReference type="GO" id="GO:0140664">
    <property type="term" value="F:ATP-dependent DNA damage sensor activity"/>
    <property type="evidence" value="ECO:0007669"/>
    <property type="project" value="InterPro"/>
</dbReference>
<dbReference type="AlphaFoldDB" id="H6L0A6"/>
<dbReference type="InterPro" id="IPR027417">
    <property type="entry name" value="P-loop_NTPase"/>
</dbReference>
<dbReference type="GO" id="GO:0000725">
    <property type="term" value="P:recombinational repair"/>
    <property type="evidence" value="ECO:0007669"/>
    <property type="project" value="UniProtKB-UniRule"/>
</dbReference>
<keyword evidence="5" id="KW-0378">Hydrolase</keyword>
<reference evidence="16 17" key="1">
    <citation type="journal article" date="2012" name="Stand. Genomic Sci.">
        <title>Complete genome sequencing and analysis of Saprospira grandis str. Lewin, a predatory marine bacterium.</title>
        <authorList>
            <person name="Saw J.H."/>
            <person name="Yuryev A."/>
            <person name="Kanbe M."/>
            <person name="Hou S."/>
            <person name="Young A.G."/>
            <person name="Aizawa S."/>
            <person name="Alam M."/>
        </authorList>
    </citation>
    <scope>NUCLEOTIDE SEQUENCE [LARGE SCALE GENOMIC DNA]</scope>
    <source>
        <strain evidence="16 17">Lewin</strain>
    </source>
</reference>
<dbReference type="InterPro" id="IPR014721">
    <property type="entry name" value="Ribsml_uS5_D2-typ_fold_subgr"/>
</dbReference>
<feature type="compositionally biased region" description="Basic residues" evidence="14">
    <location>
        <begin position="58"/>
        <end position="70"/>
    </location>
</feature>
<comment type="domain">
    <text evidence="11">The middle region has homology to RecA with ATPase motifs including the RadA KNRFG motif, while the C-terminus is homologous to Lon protease.</text>
</comment>
<keyword evidence="17" id="KW-1185">Reference proteome</keyword>
<dbReference type="Pfam" id="PF13481">
    <property type="entry name" value="AAA_25"/>
    <property type="match status" value="1"/>
</dbReference>
<evidence type="ECO:0000313" key="17">
    <source>
        <dbReference type="Proteomes" id="UP000007519"/>
    </source>
</evidence>
<dbReference type="RefSeq" id="WP_015693861.1">
    <property type="nucleotide sequence ID" value="NC_016940.1"/>
</dbReference>
<dbReference type="GO" id="GO:0003684">
    <property type="term" value="F:damaged DNA binding"/>
    <property type="evidence" value="ECO:0007669"/>
    <property type="project" value="InterPro"/>
</dbReference>
<feature type="binding site" evidence="11">
    <location>
        <begin position="107"/>
        <end position="114"/>
    </location>
    <ligand>
        <name>ATP</name>
        <dbReference type="ChEBI" id="CHEBI:30616"/>
    </ligand>
</feature>
<dbReference type="EMBL" id="CP002831">
    <property type="protein sequence ID" value="AFC26270.1"/>
    <property type="molecule type" value="Genomic_DNA"/>
</dbReference>
<dbReference type="InterPro" id="IPR003593">
    <property type="entry name" value="AAA+_ATPase"/>
</dbReference>
<dbReference type="InterPro" id="IPR004504">
    <property type="entry name" value="DNA_repair_RadA"/>
</dbReference>
<name>H6L0A6_SAPGL</name>
<dbReference type="HOGENOM" id="CLU_018264_0_1_10"/>
<keyword evidence="2 11" id="KW-0547">Nucleotide-binding</keyword>
<feature type="region of interest" description="Disordered" evidence="14">
    <location>
        <begin position="45"/>
        <end position="84"/>
    </location>
</feature>
<dbReference type="GO" id="GO:0008270">
    <property type="term" value="F:zinc ion binding"/>
    <property type="evidence" value="ECO:0007669"/>
    <property type="project" value="UniProtKB-KW"/>
</dbReference>
<comment type="similarity">
    <text evidence="11 13">Belongs to the RecA family. RadA subfamily.</text>
</comment>
<evidence type="ECO:0000256" key="10">
    <source>
        <dbReference type="ARBA" id="ARBA00023204"/>
    </source>
</evidence>
<evidence type="ECO:0000256" key="3">
    <source>
        <dbReference type="ARBA" id="ARBA00022763"/>
    </source>
</evidence>
<dbReference type="InterPro" id="IPR020568">
    <property type="entry name" value="Ribosomal_Su5_D2-typ_SF"/>
</dbReference>
<feature type="domain" description="RecA family profile 1" evidence="15">
    <location>
        <begin position="78"/>
        <end position="224"/>
    </location>
</feature>
<dbReference type="MEROPS" id="S16.A04"/>
<evidence type="ECO:0000313" key="16">
    <source>
        <dbReference type="EMBL" id="AFC26270.1"/>
    </source>
</evidence>
<evidence type="ECO:0000256" key="8">
    <source>
        <dbReference type="ARBA" id="ARBA00023016"/>
    </source>
</evidence>
<feature type="region of interest" description="Lon-protease-like" evidence="11">
    <location>
        <begin position="360"/>
        <end position="464"/>
    </location>
</feature>
<comment type="function">
    <text evidence="11">Plays a role in repairing double-strand DNA breaks, probably involving stabilizing or processing branched DNA or blocked replication forks.</text>
</comment>
<evidence type="ECO:0000256" key="9">
    <source>
        <dbReference type="ARBA" id="ARBA00023125"/>
    </source>
</evidence>
<accession>H6L0A6</accession>
<dbReference type="OrthoDB" id="9803906at2"/>
<evidence type="ECO:0000256" key="4">
    <source>
        <dbReference type="ARBA" id="ARBA00022771"/>
    </source>
</evidence>
<dbReference type="Pfam" id="PF18073">
    <property type="entry name" value="Zn_ribbon_LapB"/>
    <property type="match status" value="1"/>
</dbReference>
<keyword evidence="10 11" id="KW-0234">DNA repair</keyword>
<evidence type="ECO:0000256" key="1">
    <source>
        <dbReference type="ARBA" id="ARBA00022723"/>
    </source>
</evidence>
<dbReference type="PANTHER" id="PTHR32472:SF10">
    <property type="entry name" value="DNA REPAIR PROTEIN RADA-LIKE PROTEIN"/>
    <property type="match status" value="1"/>
</dbReference>
<keyword evidence="1 11" id="KW-0479">Metal-binding</keyword>
<dbReference type="InterPro" id="IPR020588">
    <property type="entry name" value="RecA_ATP-bd"/>
</dbReference>
<dbReference type="FunFam" id="3.40.50.300:FF:000050">
    <property type="entry name" value="DNA repair protein RadA"/>
    <property type="match status" value="1"/>
</dbReference>
<dbReference type="Gene3D" id="3.30.230.10">
    <property type="match status" value="1"/>
</dbReference>
<proteinExistence type="inferred from homology"/>
<dbReference type="InterPro" id="IPR041166">
    <property type="entry name" value="Rubredoxin_2"/>
</dbReference>
<dbReference type="PANTHER" id="PTHR32472">
    <property type="entry name" value="DNA REPAIR PROTEIN RADA"/>
    <property type="match status" value="1"/>
</dbReference>
<evidence type="ECO:0000256" key="7">
    <source>
        <dbReference type="ARBA" id="ARBA00022840"/>
    </source>
</evidence>
<dbReference type="CDD" id="cd01121">
    <property type="entry name" value="RadA_SMS_N"/>
    <property type="match status" value="1"/>
</dbReference>
<dbReference type="Gene3D" id="3.40.50.300">
    <property type="entry name" value="P-loop containing nucleotide triphosphate hydrolases"/>
    <property type="match status" value="1"/>
</dbReference>
<evidence type="ECO:0000256" key="14">
    <source>
        <dbReference type="SAM" id="MobiDB-lite"/>
    </source>
</evidence>
<evidence type="ECO:0000256" key="6">
    <source>
        <dbReference type="ARBA" id="ARBA00022833"/>
    </source>
</evidence>
<dbReference type="GO" id="GO:0005829">
    <property type="term" value="C:cytosol"/>
    <property type="evidence" value="ECO:0007669"/>
    <property type="project" value="TreeGrafter"/>
</dbReference>
<dbReference type="SUPFAM" id="SSF52540">
    <property type="entry name" value="P-loop containing nucleoside triphosphate hydrolases"/>
    <property type="match status" value="1"/>
</dbReference>
<gene>
    <name evidence="16" type="primary">sms</name>
    <name evidence="11" type="synonym">radA</name>
    <name evidence="16" type="ordered locus">SGRA_3546</name>
</gene>
<dbReference type="STRING" id="984262.SGRA_3546"/>
<dbReference type="PROSITE" id="PS50162">
    <property type="entry name" value="RECA_2"/>
    <property type="match status" value="1"/>
</dbReference>
<protein>
    <recommendedName>
        <fullName evidence="11 12">DNA repair protein RadA</fullName>
    </recommendedName>
</protein>
<keyword evidence="4 13" id="KW-0863">Zinc-finger</keyword>
<keyword evidence="7 11" id="KW-0067">ATP-binding</keyword>
<keyword evidence="8 11" id="KW-0346">Stress response</keyword>
<dbReference type="eggNOG" id="COG1066">
    <property type="taxonomic scope" value="Bacteria"/>
</dbReference>
<evidence type="ECO:0000256" key="13">
    <source>
        <dbReference type="RuleBase" id="RU003555"/>
    </source>
</evidence>
<keyword evidence="3 11" id="KW-0227">DNA damage</keyword>
<evidence type="ECO:0000256" key="12">
    <source>
        <dbReference type="NCBIfam" id="TIGR00416"/>
    </source>
</evidence>
<feature type="short sequence motif" description="RadA KNRFG motif" evidence="11">
    <location>
        <begin position="261"/>
        <end position="265"/>
    </location>
</feature>